<dbReference type="SUPFAM" id="SSF64263">
    <property type="entry name" value="Prokaryotic ribosomal protein L17"/>
    <property type="match status" value="1"/>
</dbReference>
<dbReference type="InterPro" id="IPR047859">
    <property type="entry name" value="Ribosomal_bL17_CS"/>
</dbReference>
<protein>
    <recommendedName>
        <fullName evidence="4">Large ribosomal subunit protein bL17</fullName>
    </recommendedName>
</protein>
<dbReference type="InterPro" id="IPR000456">
    <property type="entry name" value="Ribosomal_bL17"/>
</dbReference>
<comment type="subunit">
    <text evidence="4">Part of the 50S ribosomal subunit. Contacts protein L32.</text>
</comment>
<dbReference type="NCBIfam" id="TIGR00059">
    <property type="entry name" value="L17"/>
    <property type="match status" value="1"/>
</dbReference>
<dbReference type="HAMAP" id="MF_01368">
    <property type="entry name" value="Ribosomal_bL17"/>
    <property type="match status" value="1"/>
</dbReference>
<name>A0A5E4ZA85_9BURK</name>
<accession>A0A5E4ZA85</accession>
<keyword evidence="3 4" id="KW-0687">Ribonucleoprotein</keyword>
<dbReference type="GO" id="GO:0006412">
    <property type="term" value="P:translation"/>
    <property type="evidence" value="ECO:0007669"/>
    <property type="project" value="UniProtKB-UniRule"/>
</dbReference>
<dbReference type="PROSITE" id="PS01167">
    <property type="entry name" value="RIBOSOMAL_L17"/>
    <property type="match status" value="1"/>
</dbReference>
<gene>
    <name evidence="4" type="primary">rplQ</name>
    <name evidence="6" type="ORF">PPN31114_05191</name>
</gene>
<dbReference type="Gene3D" id="3.90.1030.10">
    <property type="entry name" value="Ribosomal protein L17"/>
    <property type="match status" value="1"/>
</dbReference>
<evidence type="ECO:0000256" key="2">
    <source>
        <dbReference type="ARBA" id="ARBA00022980"/>
    </source>
</evidence>
<dbReference type="FunFam" id="3.90.1030.10:FF:000001">
    <property type="entry name" value="50S ribosomal protein L17"/>
    <property type="match status" value="1"/>
</dbReference>
<evidence type="ECO:0000256" key="5">
    <source>
        <dbReference type="RuleBase" id="RU000660"/>
    </source>
</evidence>
<reference evidence="6 7" key="1">
    <citation type="submission" date="2019-08" db="EMBL/GenBank/DDBJ databases">
        <authorList>
            <person name="Peeters C."/>
        </authorList>
    </citation>
    <scope>NUCLEOTIDE SEQUENCE [LARGE SCALE GENOMIC DNA]</scope>
    <source>
        <strain evidence="6 7">LMG 31114</strain>
    </source>
</reference>
<evidence type="ECO:0000256" key="4">
    <source>
        <dbReference type="HAMAP-Rule" id="MF_01368"/>
    </source>
</evidence>
<organism evidence="6 7">
    <name type="scientific">Pandoraea pneumonica</name>
    <dbReference type="NCBI Taxonomy" id="2508299"/>
    <lineage>
        <taxon>Bacteria</taxon>
        <taxon>Pseudomonadati</taxon>
        <taxon>Pseudomonadota</taxon>
        <taxon>Betaproteobacteria</taxon>
        <taxon>Burkholderiales</taxon>
        <taxon>Burkholderiaceae</taxon>
        <taxon>Pandoraea</taxon>
    </lineage>
</organism>
<dbReference type="GO" id="GO:0022625">
    <property type="term" value="C:cytosolic large ribosomal subunit"/>
    <property type="evidence" value="ECO:0007669"/>
    <property type="project" value="TreeGrafter"/>
</dbReference>
<keyword evidence="2 4" id="KW-0689">Ribosomal protein</keyword>
<sequence length="130" mass="14883">MRHRHGLRKLNRTSSHRLAMLRNMSNSLIEHEAIKTTLPKAKELRKVVEPLITLGKKDSLANRRLAFNRLRDRDSVSKLFNVLGPRFANRPGGYLRILKMGFRVGDNAPMAFVELLDRPEVDTEAPEVAE</sequence>
<dbReference type="EMBL" id="CABPSK010000007">
    <property type="protein sequence ID" value="VVE57325.1"/>
    <property type="molecule type" value="Genomic_DNA"/>
</dbReference>
<dbReference type="Pfam" id="PF01196">
    <property type="entry name" value="Ribosomal_L17"/>
    <property type="match status" value="1"/>
</dbReference>
<proteinExistence type="inferred from homology"/>
<dbReference type="OrthoDB" id="9809073at2"/>
<evidence type="ECO:0000256" key="3">
    <source>
        <dbReference type="ARBA" id="ARBA00023274"/>
    </source>
</evidence>
<dbReference type="InterPro" id="IPR036373">
    <property type="entry name" value="Ribosomal_bL17_sf"/>
</dbReference>
<dbReference type="Proteomes" id="UP000366945">
    <property type="component" value="Unassembled WGS sequence"/>
</dbReference>
<keyword evidence="7" id="KW-1185">Reference proteome</keyword>
<dbReference type="GeneID" id="300407168"/>
<evidence type="ECO:0000256" key="1">
    <source>
        <dbReference type="ARBA" id="ARBA00008777"/>
    </source>
</evidence>
<dbReference type="PANTHER" id="PTHR14413">
    <property type="entry name" value="RIBOSOMAL PROTEIN L17"/>
    <property type="match status" value="1"/>
</dbReference>
<dbReference type="RefSeq" id="WP_150682358.1">
    <property type="nucleotide sequence ID" value="NZ_CABPSK010000007.1"/>
</dbReference>
<evidence type="ECO:0000313" key="6">
    <source>
        <dbReference type="EMBL" id="VVE57325.1"/>
    </source>
</evidence>
<dbReference type="GO" id="GO:0003735">
    <property type="term" value="F:structural constituent of ribosome"/>
    <property type="evidence" value="ECO:0007669"/>
    <property type="project" value="InterPro"/>
</dbReference>
<dbReference type="AlphaFoldDB" id="A0A5E4ZA85"/>
<comment type="similarity">
    <text evidence="1 4 5">Belongs to the bacterial ribosomal protein bL17 family.</text>
</comment>
<dbReference type="PANTHER" id="PTHR14413:SF16">
    <property type="entry name" value="LARGE RIBOSOMAL SUBUNIT PROTEIN BL17M"/>
    <property type="match status" value="1"/>
</dbReference>
<evidence type="ECO:0000313" key="7">
    <source>
        <dbReference type="Proteomes" id="UP000366945"/>
    </source>
</evidence>